<dbReference type="SMART" id="SM00354">
    <property type="entry name" value="HTH_LACI"/>
    <property type="match status" value="1"/>
</dbReference>
<dbReference type="EMBL" id="CP104067">
    <property type="protein sequence ID" value="WAH43933.1"/>
    <property type="molecule type" value="Genomic_DNA"/>
</dbReference>
<proteinExistence type="predicted"/>
<dbReference type="PRINTS" id="PR00036">
    <property type="entry name" value="HTHLACI"/>
</dbReference>
<dbReference type="PANTHER" id="PTHR30146">
    <property type="entry name" value="LACI-RELATED TRANSCRIPTIONAL REPRESSOR"/>
    <property type="match status" value="1"/>
</dbReference>
<dbReference type="SUPFAM" id="SSF53822">
    <property type="entry name" value="Periplasmic binding protein-like I"/>
    <property type="match status" value="1"/>
</dbReference>
<protein>
    <submittedName>
        <fullName evidence="5">LacI family transcriptional regulator</fullName>
    </submittedName>
</protein>
<dbReference type="InterPro" id="IPR000843">
    <property type="entry name" value="HTH_LacI"/>
</dbReference>
<dbReference type="CDD" id="cd01392">
    <property type="entry name" value="HTH_LacI"/>
    <property type="match status" value="1"/>
</dbReference>
<evidence type="ECO:0000256" key="3">
    <source>
        <dbReference type="ARBA" id="ARBA00023163"/>
    </source>
</evidence>
<organism evidence="5 6">
    <name type="scientific">Alicyclobacillus fastidiosus</name>
    <dbReference type="NCBI Taxonomy" id="392011"/>
    <lineage>
        <taxon>Bacteria</taxon>
        <taxon>Bacillati</taxon>
        <taxon>Bacillota</taxon>
        <taxon>Bacilli</taxon>
        <taxon>Bacillales</taxon>
        <taxon>Alicyclobacillaceae</taxon>
        <taxon>Alicyclobacillus</taxon>
    </lineage>
</organism>
<evidence type="ECO:0000313" key="6">
    <source>
        <dbReference type="Proteomes" id="UP001164761"/>
    </source>
</evidence>
<dbReference type="InterPro" id="IPR028082">
    <property type="entry name" value="Peripla_BP_I"/>
</dbReference>
<evidence type="ECO:0000313" key="5">
    <source>
        <dbReference type="EMBL" id="WAH43933.1"/>
    </source>
</evidence>
<dbReference type="InterPro" id="IPR010982">
    <property type="entry name" value="Lambda_DNA-bd_dom_sf"/>
</dbReference>
<dbReference type="Pfam" id="PF00356">
    <property type="entry name" value="LacI"/>
    <property type="match status" value="1"/>
</dbReference>
<gene>
    <name evidence="5" type="ORF">NZD89_11410</name>
</gene>
<dbReference type="InterPro" id="IPR046335">
    <property type="entry name" value="LacI/GalR-like_sensor"/>
</dbReference>
<dbReference type="PROSITE" id="PS50932">
    <property type="entry name" value="HTH_LACI_2"/>
    <property type="match status" value="1"/>
</dbReference>
<evidence type="ECO:0000256" key="1">
    <source>
        <dbReference type="ARBA" id="ARBA00023015"/>
    </source>
</evidence>
<dbReference type="RefSeq" id="WP_268007838.1">
    <property type="nucleotide sequence ID" value="NZ_CP104067.1"/>
</dbReference>
<dbReference type="Proteomes" id="UP001164761">
    <property type="component" value="Chromosome"/>
</dbReference>
<dbReference type="CDD" id="cd06267">
    <property type="entry name" value="PBP1_LacI_sugar_binding-like"/>
    <property type="match status" value="1"/>
</dbReference>
<dbReference type="SUPFAM" id="SSF47413">
    <property type="entry name" value="lambda repressor-like DNA-binding domains"/>
    <property type="match status" value="1"/>
</dbReference>
<keyword evidence="3" id="KW-0804">Transcription</keyword>
<name>A0ABY6ZLY7_9BACL</name>
<dbReference type="Gene3D" id="1.10.260.40">
    <property type="entry name" value="lambda repressor-like DNA-binding domains"/>
    <property type="match status" value="1"/>
</dbReference>
<sequence>MQNITVYDIAREANVSVSTVSRVLNGTAPVKESTRNLILEIIEKYQFQPNALARSLIKKETKTIGIILPDITNPFFPEVFSGAENALREAGYTFFLCTTAGDSRRESEYLSILRERQVDGILFLGGRINRSNCEPDLVQEVVDISKRIPVVLINGDLPNHTFYRVSTDEYLGAQLGVQHLIDLGHENIGFIGGRNGTSTTDVKVNAFRDTMRKNGLSFREEWVLYDDFTITSGKILMEKLLNMYCKPSAVCCVNDFASVGAIKTAIKYGLRIPEDMSIMGYDDTILSTSMIPELTTISQNSVELGKIAVEILRALINGEEVAQHTIIQPKLVRRQSTSINCVHHR</sequence>
<accession>A0ABY6ZLY7</accession>
<dbReference type="PROSITE" id="PS00356">
    <property type="entry name" value="HTH_LACI_1"/>
    <property type="match status" value="1"/>
</dbReference>
<keyword evidence="6" id="KW-1185">Reference proteome</keyword>
<evidence type="ECO:0000259" key="4">
    <source>
        <dbReference type="PROSITE" id="PS50932"/>
    </source>
</evidence>
<feature type="domain" description="HTH lacI-type" evidence="4">
    <location>
        <begin position="4"/>
        <end position="58"/>
    </location>
</feature>
<keyword evidence="2" id="KW-0238">DNA-binding</keyword>
<dbReference type="PANTHER" id="PTHR30146:SF109">
    <property type="entry name" value="HTH-TYPE TRANSCRIPTIONAL REGULATOR GALS"/>
    <property type="match status" value="1"/>
</dbReference>
<dbReference type="Pfam" id="PF13377">
    <property type="entry name" value="Peripla_BP_3"/>
    <property type="match status" value="1"/>
</dbReference>
<dbReference type="Gene3D" id="3.40.50.2300">
    <property type="match status" value="2"/>
</dbReference>
<keyword evidence="1" id="KW-0805">Transcription regulation</keyword>
<evidence type="ECO:0000256" key="2">
    <source>
        <dbReference type="ARBA" id="ARBA00023125"/>
    </source>
</evidence>
<reference evidence="5" key="1">
    <citation type="submission" date="2022-08" db="EMBL/GenBank/DDBJ databases">
        <title>Alicyclobacillus fastidiosus DSM 17978, complete genome.</title>
        <authorList>
            <person name="Wang Q."/>
            <person name="Cai R."/>
            <person name="Wang Z."/>
        </authorList>
    </citation>
    <scope>NUCLEOTIDE SEQUENCE</scope>
    <source>
        <strain evidence="5">DSM 17978</strain>
    </source>
</reference>